<sequence length="70" mass="7801">MSRQGPTSSVDCFYIPPGVGIFKGLFTEPCSFNSLIREVVILLHSTFRSTSLGVKTLTRTSSLRWYPTES</sequence>
<keyword evidence="2" id="KW-1185">Reference proteome</keyword>
<evidence type="ECO:0000313" key="2">
    <source>
        <dbReference type="Proteomes" id="UP000037696"/>
    </source>
</evidence>
<proteinExistence type="predicted"/>
<dbReference type="OrthoDB" id="10487581at2759"/>
<gene>
    <name evidence="1" type="ORF">ACN38_g11152</name>
</gene>
<dbReference type="EMBL" id="LHQQ01000277">
    <property type="protein sequence ID" value="KOS38026.1"/>
    <property type="molecule type" value="Genomic_DNA"/>
</dbReference>
<reference evidence="1 2" key="1">
    <citation type="submission" date="2015-08" db="EMBL/GenBank/DDBJ databases">
        <title>Genome sequencing of Penicillium nordicum.</title>
        <authorList>
            <person name="Nguyen H.D."/>
            <person name="Seifert K.A."/>
        </authorList>
    </citation>
    <scope>NUCLEOTIDE SEQUENCE [LARGE SCALE GENOMIC DNA]</scope>
    <source>
        <strain evidence="1 2">DAOMC 185683</strain>
    </source>
</reference>
<name>A0A0M8NRN5_9EURO</name>
<comment type="caution">
    <text evidence="1">The sequence shown here is derived from an EMBL/GenBank/DDBJ whole genome shotgun (WGS) entry which is preliminary data.</text>
</comment>
<accession>A0A0M8NRN5</accession>
<evidence type="ECO:0000313" key="1">
    <source>
        <dbReference type="EMBL" id="KOS38026.1"/>
    </source>
</evidence>
<dbReference type="AlphaFoldDB" id="A0A0M8NRN5"/>
<organism evidence="1 2">
    <name type="scientific">Penicillium nordicum</name>
    <dbReference type="NCBI Taxonomy" id="229535"/>
    <lineage>
        <taxon>Eukaryota</taxon>
        <taxon>Fungi</taxon>
        <taxon>Dikarya</taxon>
        <taxon>Ascomycota</taxon>
        <taxon>Pezizomycotina</taxon>
        <taxon>Eurotiomycetes</taxon>
        <taxon>Eurotiomycetidae</taxon>
        <taxon>Eurotiales</taxon>
        <taxon>Aspergillaceae</taxon>
        <taxon>Penicillium</taxon>
    </lineage>
</organism>
<dbReference type="Proteomes" id="UP000037696">
    <property type="component" value="Unassembled WGS sequence"/>
</dbReference>
<protein>
    <submittedName>
        <fullName evidence="1">Uncharacterized protein</fullName>
    </submittedName>
</protein>